<dbReference type="EMBL" id="UINC01041378">
    <property type="protein sequence ID" value="SVB42560.1"/>
    <property type="molecule type" value="Genomic_DNA"/>
</dbReference>
<reference evidence="1" key="1">
    <citation type="submission" date="2018-05" db="EMBL/GenBank/DDBJ databases">
        <authorList>
            <person name="Lanie J.A."/>
            <person name="Ng W.-L."/>
            <person name="Kazmierczak K.M."/>
            <person name="Andrzejewski T.M."/>
            <person name="Davidsen T.M."/>
            <person name="Wayne K.J."/>
            <person name="Tettelin H."/>
            <person name="Glass J.I."/>
            <person name="Rusch D."/>
            <person name="Podicherti R."/>
            <person name="Tsui H.-C.T."/>
            <person name="Winkler M.E."/>
        </authorList>
    </citation>
    <scope>NUCLEOTIDE SEQUENCE</scope>
</reference>
<evidence type="ECO:0000313" key="1">
    <source>
        <dbReference type="EMBL" id="SVB42560.1"/>
    </source>
</evidence>
<sequence length="41" mass="4368">MLTDELIAGLVLEIVAVGLAELTDVDTPDDFDLEPDDPALL</sequence>
<accession>A0A382DVU8</accession>
<gene>
    <name evidence="1" type="ORF">METZ01_LOCUS195414</name>
</gene>
<name>A0A382DVU8_9ZZZZ</name>
<organism evidence="1">
    <name type="scientific">marine metagenome</name>
    <dbReference type="NCBI Taxonomy" id="408172"/>
    <lineage>
        <taxon>unclassified sequences</taxon>
        <taxon>metagenomes</taxon>
        <taxon>ecological metagenomes</taxon>
    </lineage>
</organism>
<proteinExistence type="predicted"/>
<protein>
    <submittedName>
        <fullName evidence="1">Uncharacterized protein</fullName>
    </submittedName>
</protein>
<dbReference type="AlphaFoldDB" id="A0A382DVU8"/>
<feature type="non-terminal residue" evidence="1">
    <location>
        <position position="41"/>
    </location>
</feature>